<dbReference type="GO" id="GO:0004519">
    <property type="term" value="F:endonuclease activity"/>
    <property type="evidence" value="ECO:0007669"/>
    <property type="project" value="UniProtKB-KW"/>
</dbReference>
<keyword evidence="1" id="KW-0540">Nuclease</keyword>
<dbReference type="GO" id="GO:0046872">
    <property type="term" value="F:metal ion binding"/>
    <property type="evidence" value="ECO:0007669"/>
    <property type="project" value="UniProtKB-KW"/>
</dbReference>
<name>F4W6X2_ACREC</name>
<evidence type="ECO:0000313" key="12">
    <source>
        <dbReference type="Proteomes" id="UP000007755"/>
    </source>
</evidence>
<feature type="non-terminal residue" evidence="11">
    <location>
        <position position="122"/>
    </location>
</feature>
<dbReference type="eggNOG" id="KOG0017">
    <property type="taxonomic scope" value="Eukaryota"/>
</dbReference>
<evidence type="ECO:0000259" key="10">
    <source>
        <dbReference type="Pfam" id="PF25597"/>
    </source>
</evidence>
<dbReference type="SUPFAM" id="SSF53098">
    <property type="entry name" value="Ribonuclease H-like"/>
    <property type="match status" value="1"/>
</dbReference>
<dbReference type="GO" id="GO:0003676">
    <property type="term" value="F:nucleic acid binding"/>
    <property type="evidence" value="ECO:0007669"/>
    <property type="project" value="InterPro"/>
</dbReference>
<dbReference type="AlphaFoldDB" id="F4W6X2"/>
<sequence>MNSGISRRLAVPYHPEQNGLTERKNCTLLDTIHYLLIEAVLSPRFWVEAINTANYRCPTASLDGKTLYEAWHGRPNLTYLREFGCKTFYLNMSVGKSKLDARFKEGVLVGYSKSSKAYRVWI</sequence>
<evidence type="ECO:0000256" key="6">
    <source>
        <dbReference type="ARBA" id="ARBA00022908"/>
    </source>
</evidence>
<dbReference type="GO" id="GO:0015074">
    <property type="term" value="P:DNA integration"/>
    <property type="evidence" value="ECO:0007669"/>
    <property type="project" value="UniProtKB-KW"/>
</dbReference>
<keyword evidence="8" id="KW-0548">Nucleotidyltransferase</keyword>
<evidence type="ECO:0000256" key="2">
    <source>
        <dbReference type="ARBA" id="ARBA00022723"/>
    </source>
</evidence>
<dbReference type="InterPro" id="IPR057670">
    <property type="entry name" value="SH3_retrovirus"/>
</dbReference>
<dbReference type="InterPro" id="IPR036397">
    <property type="entry name" value="RNaseH_sf"/>
</dbReference>
<dbReference type="Gene3D" id="3.30.420.10">
    <property type="entry name" value="Ribonuclease H-like superfamily/Ribonuclease H"/>
    <property type="match status" value="1"/>
</dbReference>
<keyword evidence="8" id="KW-0808">Transferase</keyword>
<keyword evidence="4" id="KW-0378">Hydrolase</keyword>
<dbReference type="PANTHER" id="PTHR42648:SF11">
    <property type="entry name" value="TRANSPOSON TY4-P GAG-POL POLYPROTEIN"/>
    <property type="match status" value="1"/>
</dbReference>
<evidence type="ECO:0000256" key="9">
    <source>
        <dbReference type="ARBA" id="ARBA00023172"/>
    </source>
</evidence>
<accession>F4W6X2</accession>
<dbReference type="EMBL" id="GL887792">
    <property type="protein sequence ID" value="EGI70052.1"/>
    <property type="molecule type" value="Genomic_DNA"/>
</dbReference>
<keyword evidence="12" id="KW-1185">Reference proteome</keyword>
<dbReference type="GO" id="GO:0016787">
    <property type="term" value="F:hydrolase activity"/>
    <property type="evidence" value="ECO:0007669"/>
    <property type="project" value="UniProtKB-KW"/>
</dbReference>
<proteinExistence type="predicted"/>
<organism evidence="12">
    <name type="scientific">Acromyrmex echinatior</name>
    <name type="common">Panamanian leafcutter ant</name>
    <name type="synonym">Acromyrmex octospinosus echinatior</name>
    <dbReference type="NCBI Taxonomy" id="103372"/>
    <lineage>
        <taxon>Eukaryota</taxon>
        <taxon>Metazoa</taxon>
        <taxon>Ecdysozoa</taxon>
        <taxon>Arthropoda</taxon>
        <taxon>Hexapoda</taxon>
        <taxon>Insecta</taxon>
        <taxon>Pterygota</taxon>
        <taxon>Neoptera</taxon>
        <taxon>Endopterygota</taxon>
        <taxon>Hymenoptera</taxon>
        <taxon>Apocrita</taxon>
        <taxon>Aculeata</taxon>
        <taxon>Formicoidea</taxon>
        <taxon>Formicidae</taxon>
        <taxon>Myrmicinae</taxon>
        <taxon>Acromyrmex</taxon>
    </lineage>
</organism>
<evidence type="ECO:0000256" key="5">
    <source>
        <dbReference type="ARBA" id="ARBA00022842"/>
    </source>
</evidence>
<keyword evidence="3" id="KW-0255">Endonuclease</keyword>
<dbReference type="GO" id="GO:0003964">
    <property type="term" value="F:RNA-directed DNA polymerase activity"/>
    <property type="evidence" value="ECO:0007669"/>
    <property type="project" value="UniProtKB-KW"/>
</dbReference>
<feature type="domain" description="Retroviral polymerase SH3-like" evidence="10">
    <location>
        <begin position="85"/>
        <end position="121"/>
    </location>
</feature>
<evidence type="ECO:0000256" key="8">
    <source>
        <dbReference type="ARBA" id="ARBA00022932"/>
    </source>
</evidence>
<dbReference type="Pfam" id="PF25597">
    <property type="entry name" value="SH3_retrovirus"/>
    <property type="match status" value="1"/>
</dbReference>
<gene>
    <name evidence="11" type="ORF">G5I_01179</name>
</gene>
<dbReference type="PANTHER" id="PTHR42648">
    <property type="entry name" value="TRANSPOSASE, PUTATIVE-RELATED"/>
    <property type="match status" value="1"/>
</dbReference>
<keyword evidence="9" id="KW-0233">DNA recombination</keyword>
<keyword evidence="8" id="KW-0239">DNA-directed DNA polymerase</keyword>
<evidence type="ECO:0000313" key="11">
    <source>
        <dbReference type="EMBL" id="EGI70052.1"/>
    </source>
</evidence>
<evidence type="ECO:0000256" key="1">
    <source>
        <dbReference type="ARBA" id="ARBA00022722"/>
    </source>
</evidence>
<dbReference type="GO" id="GO:0006310">
    <property type="term" value="P:DNA recombination"/>
    <property type="evidence" value="ECO:0007669"/>
    <property type="project" value="UniProtKB-KW"/>
</dbReference>
<keyword evidence="7" id="KW-0695">RNA-directed DNA polymerase</keyword>
<evidence type="ECO:0000256" key="7">
    <source>
        <dbReference type="ARBA" id="ARBA00022918"/>
    </source>
</evidence>
<dbReference type="InterPro" id="IPR012337">
    <property type="entry name" value="RNaseH-like_sf"/>
</dbReference>
<protein>
    <submittedName>
        <fullName evidence="11">Copia protein</fullName>
    </submittedName>
</protein>
<keyword evidence="2" id="KW-0479">Metal-binding</keyword>
<dbReference type="STRING" id="103372.F4W6X2"/>
<evidence type="ECO:0000256" key="3">
    <source>
        <dbReference type="ARBA" id="ARBA00022759"/>
    </source>
</evidence>
<evidence type="ECO:0000256" key="4">
    <source>
        <dbReference type="ARBA" id="ARBA00022801"/>
    </source>
</evidence>
<dbReference type="GO" id="GO:0003887">
    <property type="term" value="F:DNA-directed DNA polymerase activity"/>
    <property type="evidence" value="ECO:0007669"/>
    <property type="project" value="UniProtKB-KW"/>
</dbReference>
<reference evidence="11" key="1">
    <citation type="submission" date="2011-02" db="EMBL/GenBank/DDBJ databases">
        <title>The genome of the leaf-cutting ant Acromyrmex echinatior suggests key adaptations to social evolution and fungus farming.</title>
        <authorList>
            <person name="Nygaard S."/>
            <person name="Zhang G."/>
        </authorList>
    </citation>
    <scope>NUCLEOTIDE SEQUENCE</scope>
</reference>
<dbReference type="Proteomes" id="UP000007755">
    <property type="component" value="Unassembled WGS sequence"/>
</dbReference>
<keyword evidence="6" id="KW-0229">DNA integration</keyword>
<keyword evidence="5" id="KW-0460">Magnesium</keyword>
<dbReference type="InterPro" id="IPR039537">
    <property type="entry name" value="Retrotran_Ty1/copia-like"/>
</dbReference>
<dbReference type="InParanoid" id="F4W6X2"/>